<comment type="similarity">
    <text evidence="2 6">Belongs to the SURF1 family.</text>
</comment>
<dbReference type="OrthoDB" id="6079986at2"/>
<evidence type="ECO:0000256" key="2">
    <source>
        <dbReference type="ARBA" id="ARBA00007165"/>
    </source>
</evidence>
<dbReference type="PANTHER" id="PTHR23427">
    <property type="entry name" value="SURFEIT LOCUS PROTEIN"/>
    <property type="match status" value="1"/>
</dbReference>
<name>A0A3R7Q4C8_9RHOB</name>
<dbReference type="PANTHER" id="PTHR23427:SF2">
    <property type="entry name" value="SURFEIT LOCUS PROTEIN 1"/>
    <property type="match status" value="1"/>
</dbReference>
<organism evidence="7 8">
    <name type="scientific">Paracoccus methylarcula</name>
    <dbReference type="NCBI Taxonomy" id="72022"/>
    <lineage>
        <taxon>Bacteria</taxon>
        <taxon>Pseudomonadati</taxon>
        <taxon>Pseudomonadota</taxon>
        <taxon>Alphaproteobacteria</taxon>
        <taxon>Rhodobacterales</taxon>
        <taxon>Paracoccaceae</taxon>
        <taxon>Paracoccus</taxon>
    </lineage>
</organism>
<keyword evidence="3 6" id="KW-0812">Transmembrane</keyword>
<feature type="transmembrane region" description="Helical" evidence="6">
    <location>
        <begin position="35"/>
        <end position="54"/>
    </location>
</feature>
<keyword evidence="4 6" id="KW-1133">Transmembrane helix</keyword>
<protein>
    <recommendedName>
        <fullName evidence="6">SURF1-like protein</fullName>
    </recommendedName>
</protein>
<evidence type="ECO:0000313" key="8">
    <source>
        <dbReference type="Proteomes" id="UP000238137"/>
    </source>
</evidence>
<proteinExistence type="inferred from homology"/>
<gene>
    <name evidence="7" type="ORF">A7A09_000940</name>
</gene>
<dbReference type="InterPro" id="IPR045214">
    <property type="entry name" value="Surf1/Surf4"/>
</dbReference>
<evidence type="ECO:0000256" key="6">
    <source>
        <dbReference type="RuleBase" id="RU363076"/>
    </source>
</evidence>
<accession>A0A3R7Q4C8</accession>
<dbReference type="CDD" id="cd06662">
    <property type="entry name" value="SURF1"/>
    <property type="match status" value="1"/>
</dbReference>
<feature type="transmembrane region" description="Helical" evidence="6">
    <location>
        <begin position="234"/>
        <end position="255"/>
    </location>
</feature>
<reference evidence="7" key="1">
    <citation type="submission" date="2018-05" db="EMBL/GenBank/DDBJ databases">
        <title>Reclassification of Methylarcula marina and Methylarcula terricola as Paracoccus methylarcula sp.nov., comb.nov. and Paracoccus terricola comb.nov.</title>
        <authorList>
            <person name="Shmareva M.N."/>
            <person name="Doronina N.V."/>
            <person name="Vasilenko O.V."/>
            <person name="Tarlachkov S.V."/>
            <person name="Trotsenko Y.A."/>
        </authorList>
    </citation>
    <scope>NUCLEOTIDE SEQUENCE [LARGE SCALE GENOMIC DNA]</scope>
    <source>
        <strain evidence="7">VKM B-2159</strain>
    </source>
</reference>
<evidence type="ECO:0000313" key="7">
    <source>
        <dbReference type="EMBL" id="RNF36007.1"/>
    </source>
</evidence>
<dbReference type="Proteomes" id="UP000238137">
    <property type="component" value="Unassembled WGS sequence"/>
</dbReference>
<dbReference type="PROSITE" id="PS50895">
    <property type="entry name" value="SURF1"/>
    <property type="match status" value="1"/>
</dbReference>
<evidence type="ECO:0000256" key="5">
    <source>
        <dbReference type="ARBA" id="ARBA00023136"/>
    </source>
</evidence>
<comment type="caution">
    <text evidence="7">The sequence shown here is derived from an EMBL/GenBank/DDBJ whole genome shotgun (WGS) entry which is preliminary data.</text>
</comment>
<comment type="subcellular location">
    <subcellularLocation>
        <location evidence="6">Cell membrane</location>
        <topology evidence="6">Multi-pass membrane protein</topology>
    </subcellularLocation>
    <subcellularLocation>
        <location evidence="1">Membrane</location>
    </subcellularLocation>
</comment>
<evidence type="ECO:0000256" key="4">
    <source>
        <dbReference type="ARBA" id="ARBA00022989"/>
    </source>
</evidence>
<dbReference type="AlphaFoldDB" id="A0A3R7Q4C8"/>
<evidence type="ECO:0000256" key="1">
    <source>
        <dbReference type="ARBA" id="ARBA00004370"/>
    </source>
</evidence>
<dbReference type="InterPro" id="IPR002994">
    <property type="entry name" value="Surf1/Shy1"/>
</dbReference>
<keyword evidence="6" id="KW-1003">Cell membrane</keyword>
<sequence length="261" mass="28855">MGHVSPEYEHDAADEPRPAARAVAVTSATPHRRKALTGFLVLVLVVVLMGLGIWQVQRLGWKTDLIARVEERVAAPVVEAPAPPGWPDLNAREDEYRRVTVTGAYLPESEALVKAVTEYGAGFWVMSPLSTPEGWTVWINRGFVPQERSAEPNRPLPARQQQITGLLRMSQPGGAFLRGNDPAADRWFSRDTGALALSRDIGEVAPYFIDAARNDESELPIGGLTVVRFRNPHLGYALTWFALAAGLAIASFILLRREWRR</sequence>
<keyword evidence="8" id="KW-1185">Reference proteome</keyword>
<evidence type="ECO:0000256" key="3">
    <source>
        <dbReference type="ARBA" id="ARBA00022692"/>
    </source>
</evidence>
<dbReference type="GO" id="GO:0005886">
    <property type="term" value="C:plasma membrane"/>
    <property type="evidence" value="ECO:0007669"/>
    <property type="project" value="UniProtKB-SubCell"/>
</dbReference>
<dbReference type="Pfam" id="PF02104">
    <property type="entry name" value="SURF1"/>
    <property type="match status" value="1"/>
</dbReference>
<dbReference type="EMBL" id="PXNQ02000001">
    <property type="protein sequence ID" value="RNF36007.1"/>
    <property type="molecule type" value="Genomic_DNA"/>
</dbReference>
<keyword evidence="5 6" id="KW-0472">Membrane</keyword>